<gene>
    <name evidence="4" type="ORF">GGX14DRAFT_417593</name>
</gene>
<keyword evidence="5" id="KW-1185">Reference proteome</keyword>
<dbReference type="PROSITE" id="PS50885">
    <property type="entry name" value="HAMP"/>
    <property type="match status" value="2"/>
</dbReference>
<dbReference type="GO" id="GO:0016020">
    <property type="term" value="C:membrane"/>
    <property type="evidence" value="ECO:0007669"/>
    <property type="project" value="InterPro"/>
</dbReference>
<dbReference type="InterPro" id="IPR003660">
    <property type="entry name" value="HAMP_dom"/>
</dbReference>
<reference evidence="4" key="1">
    <citation type="submission" date="2023-03" db="EMBL/GenBank/DDBJ databases">
        <title>Massive genome expansion in bonnet fungi (Mycena s.s.) driven by repeated elements and novel gene families across ecological guilds.</title>
        <authorList>
            <consortium name="Lawrence Berkeley National Laboratory"/>
            <person name="Harder C.B."/>
            <person name="Miyauchi S."/>
            <person name="Viragh M."/>
            <person name="Kuo A."/>
            <person name="Thoen E."/>
            <person name="Andreopoulos B."/>
            <person name="Lu D."/>
            <person name="Skrede I."/>
            <person name="Drula E."/>
            <person name="Henrissat B."/>
            <person name="Morin E."/>
            <person name="Kohler A."/>
            <person name="Barry K."/>
            <person name="LaButti K."/>
            <person name="Morin E."/>
            <person name="Salamov A."/>
            <person name="Lipzen A."/>
            <person name="Mereny Z."/>
            <person name="Hegedus B."/>
            <person name="Baldrian P."/>
            <person name="Stursova M."/>
            <person name="Weitz H."/>
            <person name="Taylor A."/>
            <person name="Grigoriev I.V."/>
            <person name="Nagy L.G."/>
            <person name="Martin F."/>
            <person name="Kauserud H."/>
        </authorList>
    </citation>
    <scope>NUCLEOTIDE SEQUENCE</scope>
    <source>
        <strain evidence="4">9144</strain>
    </source>
</reference>
<dbReference type="Pfam" id="PF00672">
    <property type="entry name" value="HAMP"/>
    <property type="match status" value="1"/>
</dbReference>
<organism evidence="4 5">
    <name type="scientific">Mycena pura</name>
    <dbReference type="NCBI Taxonomy" id="153505"/>
    <lineage>
        <taxon>Eukaryota</taxon>
        <taxon>Fungi</taxon>
        <taxon>Dikarya</taxon>
        <taxon>Basidiomycota</taxon>
        <taxon>Agaricomycotina</taxon>
        <taxon>Agaricomycetes</taxon>
        <taxon>Agaricomycetidae</taxon>
        <taxon>Agaricales</taxon>
        <taxon>Marasmiineae</taxon>
        <taxon>Mycenaceae</taxon>
        <taxon>Mycena</taxon>
    </lineage>
</organism>
<keyword evidence="2" id="KW-0902">Two-component regulatory system</keyword>
<evidence type="ECO:0000313" key="4">
    <source>
        <dbReference type="EMBL" id="KAJ7226898.1"/>
    </source>
</evidence>
<feature type="domain" description="HAMP" evidence="3">
    <location>
        <begin position="49"/>
        <end position="95"/>
    </location>
</feature>
<dbReference type="Gene3D" id="1.20.120.1530">
    <property type="match status" value="2"/>
</dbReference>
<evidence type="ECO:0000313" key="5">
    <source>
        <dbReference type="Proteomes" id="UP001219525"/>
    </source>
</evidence>
<comment type="caution">
    <text evidence="4">The sequence shown here is derived from an EMBL/GenBank/DDBJ whole genome shotgun (WGS) entry which is preliminary data.</text>
</comment>
<keyword evidence="1" id="KW-0597">Phosphoprotein</keyword>
<evidence type="ECO:0000259" key="3">
    <source>
        <dbReference type="PROSITE" id="PS50885"/>
    </source>
</evidence>
<proteinExistence type="predicted"/>
<evidence type="ECO:0000256" key="2">
    <source>
        <dbReference type="ARBA" id="ARBA00023012"/>
    </source>
</evidence>
<sequence length="274" mass="29643">MVQLKVINSMVDNLGHFATEVTRVSRDGRQARRVENVEGTWRELTNEEVRSIAEVTTAVAKGDLSKQIRVSAKGEILNLKNTVNDMVLRLWTLAVEVMRVTLEVGNQGKLGGKAAVPDVEGIATVTTAVAQGDLSQKAGLDQHAEGEISTLKDTANRLADQLNAFASEVTRVALEVGTEGRLGGQAKVLGVLGTWKDLKDNVNVRSMQDLKGTINERLGKFSREVTCVALEVWTEGKLGGQAEVEGVQGTWRDLTDNVNVRMPPFSAPANWAIG</sequence>
<protein>
    <recommendedName>
        <fullName evidence="3">HAMP domain-containing protein</fullName>
    </recommendedName>
</protein>
<dbReference type="SMART" id="SM00304">
    <property type="entry name" value="HAMP"/>
    <property type="match status" value="2"/>
</dbReference>
<dbReference type="EMBL" id="JARJCW010000003">
    <property type="protein sequence ID" value="KAJ7226898.1"/>
    <property type="molecule type" value="Genomic_DNA"/>
</dbReference>
<dbReference type="PANTHER" id="PTHR45339">
    <property type="entry name" value="HYBRID SIGNAL TRANSDUCTION HISTIDINE KINASE J"/>
    <property type="match status" value="1"/>
</dbReference>
<dbReference type="AlphaFoldDB" id="A0AAD6YR13"/>
<feature type="domain" description="HAMP" evidence="3">
    <location>
        <begin position="119"/>
        <end position="167"/>
    </location>
</feature>
<name>A0AAD6YR13_9AGAR</name>
<dbReference type="CDD" id="cd06225">
    <property type="entry name" value="HAMP"/>
    <property type="match status" value="1"/>
</dbReference>
<dbReference type="GO" id="GO:0000160">
    <property type="term" value="P:phosphorelay signal transduction system"/>
    <property type="evidence" value="ECO:0007669"/>
    <property type="project" value="UniProtKB-KW"/>
</dbReference>
<evidence type="ECO:0000256" key="1">
    <source>
        <dbReference type="ARBA" id="ARBA00022553"/>
    </source>
</evidence>
<accession>A0AAD6YR13</accession>
<dbReference type="Proteomes" id="UP001219525">
    <property type="component" value="Unassembled WGS sequence"/>
</dbReference>
<dbReference type="PANTHER" id="PTHR45339:SF1">
    <property type="entry name" value="HYBRID SIGNAL TRANSDUCTION HISTIDINE KINASE J"/>
    <property type="match status" value="1"/>
</dbReference>